<comment type="caution">
    <text evidence="11">The sequence shown here is derived from an EMBL/GenBank/DDBJ whole genome shotgun (WGS) entry which is preliminary data.</text>
</comment>
<dbReference type="InterPro" id="IPR011993">
    <property type="entry name" value="PH-like_dom_sf"/>
</dbReference>
<dbReference type="Proteomes" id="UP000829196">
    <property type="component" value="Unassembled WGS sequence"/>
</dbReference>
<dbReference type="EMBL" id="JAGYWB010000001">
    <property type="protein sequence ID" value="KAI0531060.1"/>
    <property type="molecule type" value="Genomic_DNA"/>
</dbReference>
<feature type="repeat" description="RCC1" evidence="6">
    <location>
        <begin position="300"/>
        <end position="354"/>
    </location>
</feature>
<reference evidence="11" key="1">
    <citation type="journal article" date="2022" name="Front. Genet.">
        <title>Chromosome-Scale Assembly of the Dendrobium nobile Genome Provides Insights Into the Molecular Mechanism of the Biosynthesis of the Medicinal Active Ingredient of Dendrobium.</title>
        <authorList>
            <person name="Xu Q."/>
            <person name="Niu S.-C."/>
            <person name="Li K.-L."/>
            <person name="Zheng P.-J."/>
            <person name="Zhang X.-J."/>
            <person name="Jia Y."/>
            <person name="Liu Y."/>
            <person name="Niu Y.-X."/>
            <person name="Yu L.-H."/>
            <person name="Chen D.-F."/>
            <person name="Zhang G.-Q."/>
        </authorList>
    </citation>
    <scope>NUCLEOTIDE SEQUENCE</scope>
    <source>
        <tissue evidence="11">Leaf</tissue>
    </source>
</reference>
<dbReference type="SMART" id="SM00064">
    <property type="entry name" value="FYVE"/>
    <property type="match status" value="1"/>
</dbReference>
<dbReference type="PROSITE" id="PS51514">
    <property type="entry name" value="BRX"/>
    <property type="match status" value="1"/>
</dbReference>
<keyword evidence="3 5" id="KW-0863">Zinc-finger</keyword>
<gene>
    <name evidence="11" type="ORF">KFK09_000610</name>
</gene>
<dbReference type="FunFam" id="2.130.10.30:FF:000028">
    <property type="entry name" value="PH, RCC1 and FYVE domains-containing protein 1"/>
    <property type="match status" value="1"/>
</dbReference>
<evidence type="ECO:0000256" key="7">
    <source>
        <dbReference type="SAM" id="Coils"/>
    </source>
</evidence>
<dbReference type="Pfam" id="PF08381">
    <property type="entry name" value="BRX"/>
    <property type="match status" value="1"/>
</dbReference>
<dbReference type="InterPro" id="IPR000408">
    <property type="entry name" value="Reg_chr_condens"/>
</dbReference>
<evidence type="ECO:0000313" key="12">
    <source>
        <dbReference type="Proteomes" id="UP000829196"/>
    </source>
</evidence>
<feature type="domain" description="FYVE-type" evidence="9">
    <location>
        <begin position="576"/>
        <end position="638"/>
    </location>
</feature>
<evidence type="ECO:0000256" key="8">
    <source>
        <dbReference type="SAM" id="MobiDB-lite"/>
    </source>
</evidence>
<evidence type="ECO:0000256" key="6">
    <source>
        <dbReference type="PROSITE-ProRule" id="PRU00235"/>
    </source>
</evidence>
<dbReference type="InterPro" id="IPR017455">
    <property type="entry name" value="Znf_FYVE-rel"/>
</dbReference>
<dbReference type="SMR" id="A0A8T3CFE7"/>
<dbReference type="PANTHER" id="PTHR22870">
    <property type="entry name" value="REGULATOR OF CHROMOSOME CONDENSATION"/>
    <property type="match status" value="1"/>
</dbReference>
<dbReference type="OrthoDB" id="5981550at2759"/>
<dbReference type="CDD" id="cd13365">
    <property type="entry name" value="PH_PLC_plant-like"/>
    <property type="match status" value="1"/>
</dbReference>
<dbReference type="Gene3D" id="2.30.29.30">
    <property type="entry name" value="Pleckstrin-homology domain (PH domain)/Phosphotyrosine-binding domain (PTB)"/>
    <property type="match status" value="1"/>
</dbReference>
<feature type="repeat" description="RCC1" evidence="6">
    <location>
        <begin position="416"/>
        <end position="467"/>
    </location>
</feature>
<dbReference type="InterPro" id="IPR013591">
    <property type="entry name" value="Brevis_radix_dom"/>
</dbReference>
<feature type="repeat" description="RCC1" evidence="6">
    <location>
        <begin position="520"/>
        <end position="571"/>
    </location>
</feature>
<dbReference type="InterPro" id="IPR009091">
    <property type="entry name" value="RCC1/BLIP-II"/>
</dbReference>
<dbReference type="Pfam" id="PF01363">
    <property type="entry name" value="FYVE"/>
    <property type="match status" value="1"/>
</dbReference>
<feature type="region of interest" description="Disordered" evidence="8">
    <location>
        <begin position="924"/>
        <end position="944"/>
    </location>
</feature>
<evidence type="ECO:0000259" key="10">
    <source>
        <dbReference type="PROSITE" id="PS51514"/>
    </source>
</evidence>
<dbReference type="Gene3D" id="2.130.10.30">
    <property type="entry name" value="Regulator of chromosome condensation 1/beta-lactamase-inhibitor protein II"/>
    <property type="match status" value="3"/>
</dbReference>
<dbReference type="SUPFAM" id="SSF57903">
    <property type="entry name" value="FYVE/PHD zinc finger"/>
    <property type="match status" value="1"/>
</dbReference>
<dbReference type="PANTHER" id="PTHR22870:SF468">
    <property type="entry name" value="OS04G0686200 PROTEIN"/>
    <property type="match status" value="1"/>
</dbReference>
<proteinExistence type="predicted"/>
<dbReference type="InterPro" id="IPR051210">
    <property type="entry name" value="Ub_ligase/GEF_domain"/>
</dbReference>
<keyword evidence="1" id="KW-0479">Metal-binding</keyword>
<dbReference type="Gene3D" id="3.30.40.10">
    <property type="entry name" value="Zinc/RING finger domain, C3HC4 (zinc finger)"/>
    <property type="match status" value="1"/>
</dbReference>
<organism evidence="11 12">
    <name type="scientific">Dendrobium nobile</name>
    <name type="common">Orchid</name>
    <dbReference type="NCBI Taxonomy" id="94219"/>
    <lineage>
        <taxon>Eukaryota</taxon>
        <taxon>Viridiplantae</taxon>
        <taxon>Streptophyta</taxon>
        <taxon>Embryophyta</taxon>
        <taxon>Tracheophyta</taxon>
        <taxon>Spermatophyta</taxon>
        <taxon>Magnoliopsida</taxon>
        <taxon>Liliopsida</taxon>
        <taxon>Asparagales</taxon>
        <taxon>Orchidaceae</taxon>
        <taxon>Epidendroideae</taxon>
        <taxon>Malaxideae</taxon>
        <taxon>Dendrobiinae</taxon>
        <taxon>Dendrobium</taxon>
    </lineage>
</organism>
<evidence type="ECO:0000256" key="1">
    <source>
        <dbReference type="ARBA" id="ARBA00022723"/>
    </source>
</evidence>
<dbReference type="PROSITE" id="PS50012">
    <property type="entry name" value="RCC1_3"/>
    <property type="match status" value="6"/>
</dbReference>
<feature type="coiled-coil region" evidence="7">
    <location>
        <begin position="851"/>
        <end position="878"/>
    </location>
</feature>
<evidence type="ECO:0000256" key="2">
    <source>
        <dbReference type="ARBA" id="ARBA00022737"/>
    </source>
</evidence>
<feature type="repeat" description="RCC1" evidence="6">
    <location>
        <begin position="248"/>
        <end position="299"/>
    </location>
</feature>
<dbReference type="InterPro" id="IPR013083">
    <property type="entry name" value="Znf_RING/FYVE/PHD"/>
</dbReference>
<dbReference type="SUPFAM" id="SSF50985">
    <property type="entry name" value="RCC1/BLIP-II"/>
    <property type="match status" value="1"/>
</dbReference>
<dbReference type="SUPFAM" id="SSF50729">
    <property type="entry name" value="PH domain-like"/>
    <property type="match status" value="1"/>
</dbReference>
<evidence type="ECO:0000256" key="4">
    <source>
        <dbReference type="ARBA" id="ARBA00022833"/>
    </source>
</evidence>
<accession>A0A8T3CFE7</accession>
<keyword evidence="2" id="KW-0677">Repeat</keyword>
<protein>
    <submittedName>
        <fullName evidence="11">Uncharacterized protein</fullName>
    </submittedName>
</protein>
<sequence length="1065" mass="116824">MADLLRQGSADLDIEKALVALKKGSQLLKYGRKGRPKFYPFRLSNDESSLIWFSNRGERSLRLSSVSRIFSGQRTSVFQRYQRPENCYLSFSLLYNNGRRSLDLSDKDFIPSSPSYSSLANLLDFPDKKLSISIAREGSQNLACFEGSDVRSMHVKGSPSDAFRFSVSSVPSSSSHGSALDDSEAYGDVYVWGEVLCNSSRTSTDSAICHFSAKNDILLPKPLDSNVILDIQHVACGVKHAAFVTRHREVFTWGEESGGRLGHGIGLDAVHPRLVESLSASKIDFVACGEFHTCAVSTSGELYTWGDGAHKAGLLGHGTDISHWIPKRISGTLEGLQVAFVSCGTWHTALLTTAGQLFTFGDGTFGALGHGNRESSLYPRELDSLNGLKTIAVSCGVWHTAAVVEVIVTQSSSSSGKLFTWGDGDKFRLGHGDKEPRLKPTCVPSLIDYNFHKVACGHSVTIGLTTSGNVFTIGSTVYGQLGNPHSDGKLPCLVEDKLANEFVKEVACGSYHVAVLTSRNEVYTWGKGANGRLGHGDLEDRKTPMLVEALKDRPVKNIACGGNFTAAICYHKWVSSAEKSLCTACRQPFGFTRKRHNCYNCGLIHCHSCSSKKALRAALAPNPKKPYRVCDSCYAKLSKSINNSGTYEKKSPLARLSGDGKDHSDKADFKMPKAASPISLDSVKSLDSKVIKQWKKSDSIPFVRPQIPSPISLHSVKSLDSRVTKQWKKSDSIPFVRSQIPSSISLDSVKSLDSKVTKQGKKSDSIPLVRPQIPRPQIPRPQISSLLQRRDVAFSVMLDVQEANPRLTYFPVVQSTNHSRAISPFIRRSSPPRSATPIPTMSGLSFSKSIADSLQKTNELLNQEIQKLRGQLKDLAKRFPAVLNDADATSWSYLLSNGDGFDALHHEDSIASQDLMNGSNNVSKQLHSLTSQPAPTDGISGLNGLSLNVNTEQVPSNGEAPVSGYLYRNDSRSFMENGSKPRSPTSENSQVDVEWIEQYEPGVYITLIGLRDGSRDLKRVRFSRRRFGEKQAESWWSENRLKVYEKFNVRGSSDRSSVLSLSAQS</sequence>
<feature type="region of interest" description="Disordered" evidence="8">
    <location>
        <begin position="652"/>
        <end position="671"/>
    </location>
</feature>
<evidence type="ECO:0000256" key="5">
    <source>
        <dbReference type="PROSITE-ProRule" id="PRU00091"/>
    </source>
</evidence>
<evidence type="ECO:0000256" key="3">
    <source>
        <dbReference type="ARBA" id="ARBA00022771"/>
    </source>
</evidence>
<dbReference type="PROSITE" id="PS00626">
    <property type="entry name" value="RCC1_2"/>
    <property type="match status" value="2"/>
</dbReference>
<feature type="region of interest" description="Disordered" evidence="8">
    <location>
        <begin position="756"/>
        <end position="779"/>
    </location>
</feature>
<dbReference type="FunFam" id="2.130.10.30:FF:000031">
    <property type="entry name" value="PH, RCC1 and FYVE domains-containing protein 1"/>
    <property type="match status" value="1"/>
</dbReference>
<keyword evidence="4" id="KW-0862">Zinc</keyword>
<feature type="repeat" description="RCC1" evidence="6">
    <location>
        <begin position="468"/>
        <end position="519"/>
    </location>
</feature>
<dbReference type="InterPro" id="IPR011011">
    <property type="entry name" value="Znf_FYVE_PHD"/>
</dbReference>
<keyword evidence="7" id="KW-0175">Coiled coil</keyword>
<dbReference type="PROSITE" id="PS50178">
    <property type="entry name" value="ZF_FYVE"/>
    <property type="match status" value="1"/>
</dbReference>
<feature type="domain" description="BRX" evidence="10">
    <location>
        <begin position="993"/>
        <end position="1048"/>
    </location>
</feature>
<evidence type="ECO:0000313" key="11">
    <source>
        <dbReference type="EMBL" id="KAI0531060.1"/>
    </source>
</evidence>
<evidence type="ECO:0000259" key="9">
    <source>
        <dbReference type="PROSITE" id="PS50178"/>
    </source>
</evidence>
<feature type="compositionally biased region" description="Polar residues" evidence="8">
    <location>
        <begin position="924"/>
        <end position="934"/>
    </location>
</feature>
<dbReference type="Pfam" id="PF25390">
    <property type="entry name" value="WD40_RLD"/>
    <property type="match status" value="1"/>
</dbReference>
<feature type="repeat" description="RCC1" evidence="6">
    <location>
        <begin position="355"/>
        <end position="406"/>
    </location>
</feature>
<dbReference type="GO" id="GO:0008270">
    <property type="term" value="F:zinc ion binding"/>
    <property type="evidence" value="ECO:0007669"/>
    <property type="project" value="UniProtKB-KW"/>
</dbReference>
<name>A0A8T3CFE7_DENNO</name>
<dbReference type="InterPro" id="IPR058923">
    <property type="entry name" value="RCC1-like_dom"/>
</dbReference>
<feature type="compositionally biased region" description="Basic and acidic residues" evidence="8">
    <location>
        <begin position="658"/>
        <end position="671"/>
    </location>
</feature>
<keyword evidence="12" id="KW-1185">Reference proteome</keyword>
<dbReference type="AlphaFoldDB" id="A0A8T3CFE7"/>
<dbReference type="PRINTS" id="PR00633">
    <property type="entry name" value="RCCNDNSATION"/>
</dbReference>
<dbReference type="InterPro" id="IPR000306">
    <property type="entry name" value="Znf_FYVE"/>
</dbReference>